<dbReference type="PROSITE" id="PS51886">
    <property type="entry name" value="TLDC"/>
    <property type="match status" value="1"/>
</dbReference>
<dbReference type="SMART" id="SM00225">
    <property type="entry name" value="BTB"/>
    <property type="match status" value="1"/>
</dbReference>
<feature type="domain" description="TLDc" evidence="2">
    <location>
        <begin position="297"/>
        <end position="450"/>
    </location>
</feature>
<reference evidence="3 4" key="1">
    <citation type="submission" date="2014-02" db="EMBL/GenBank/DDBJ databases">
        <title>Single nucleus genome sequencing reveals high similarity among nuclei of an endomycorrhizal fungus.</title>
        <authorList>
            <person name="Lin K."/>
            <person name="Geurts R."/>
            <person name="Zhang Z."/>
            <person name="Limpens E."/>
            <person name="Saunders D.G."/>
            <person name="Mu D."/>
            <person name="Pang E."/>
            <person name="Cao H."/>
            <person name="Cha H."/>
            <person name="Lin T."/>
            <person name="Zhou Q."/>
            <person name="Shang Y."/>
            <person name="Li Y."/>
            <person name="Ivanov S."/>
            <person name="Sharma T."/>
            <person name="Velzen R.V."/>
            <person name="Ruijter N.D."/>
            <person name="Aanen D.K."/>
            <person name="Win J."/>
            <person name="Kamoun S."/>
            <person name="Bisseling T."/>
            <person name="Huang S."/>
        </authorList>
    </citation>
    <scope>NUCLEOTIDE SEQUENCE [LARGE SCALE GENOMIC DNA]</scope>
    <source>
        <strain evidence="4">DAOM197198w</strain>
    </source>
</reference>
<dbReference type="Proteomes" id="UP000022910">
    <property type="component" value="Unassembled WGS sequence"/>
</dbReference>
<dbReference type="HOGENOM" id="CLU_021542_0_0_1"/>
<dbReference type="InterPro" id="IPR000210">
    <property type="entry name" value="BTB/POZ_dom"/>
</dbReference>
<evidence type="ECO:0000313" key="3">
    <source>
        <dbReference type="EMBL" id="EXX74893.1"/>
    </source>
</evidence>
<dbReference type="Gene3D" id="1.25.40.420">
    <property type="match status" value="1"/>
</dbReference>
<proteinExistence type="predicted"/>
<comment type="caution">
    <text evidence="3">The sequence shown here is derived from an EMBL/GenBank/DDBJ whole genome shotgun (WGS) entry which is preliminary data.</text>
</comment>
<dbReference type="InterPro" id="IPR011333">
    <property type="entry name" value="SKP1/BTB/POZ_sf"/>
</dbReference>
<dbReference type="PROSITE" id="PS50097">
    <property type="entry name" value="BTB"/>
    <property type="match status" value="1"/>
</dbReference>
<sequence>MSAEFFSKLSQNYIELLKDDKYYDITIEVGEDLNVKIFRAHMNILCYRSPYLRRVLASNKKEDNILSHIRLPNISSEIFQIILEYIYGGIISLNEQNTSDILNALLAADELCLQELVDYLQIYLIENKSEWMKENFEFTQRISSQSNNLVELQKFCADFVAKSPERIFKSPHFTSLSEEFLVSLIKRDDIQMKEVEIWEHVLKWGLAQNPSFVADPNVWLDNDFKIMENTLQHCLPFVRLFSLSSKEFSDKVRPYQKLFKRQSYEDLLSSYLDPYYEPGDSISLPRNIEIDGIIDSKIVNLNIVSIISRWIDKVDANCNFSYLRELYLPYKFQLLIRGSRDGFTPRNFHTLCDNKHNTVTFIKLKDSEEILGGYNPIIWMKFDSWDTNGALNYHNEHGPCFGKDLLIYTYEDSADIDFDLTEVFTDEYYEKSIREEGEFLMEDYEIFQIIKNK</sequence>
<dbReference type="InterPro" id="IPR006571">
    <property type="entry name" value="TLDc_dom"/>
</dbReference>
<keyword evidence="4" id="KW-1185">Reference proteome</keyword>
<protein>
    <recommendedName>
        <fullName evidence="5">Kelch-like protein 17</fullName>
    </recommendedName>
</protein>
<dbReference type="EMBL" id="JEMT01012682">
    <property type="protein sequence ID" value="EXX74893.1"/>
    <property type="molecule type" value="Genomic_DNA"/>
</dbReference>
<dbReference type="SUPFAM" id="SSF54695">
    <property type="entry name" value="POZ domain"/>
    <property type="match status" value="1"/>
</dbReference>
<evidence type="ECO:0000313" key="4">
    <source>
        <dbReference type="Proteomes" id="UP000022910"/>
    </source>
</evidence>
<organism evidence="3 4">
    <name type="scientific">Rhizophagus irregularis (strain DAOM 197198w)</name>
    <name type="common">Glomus intraradices</name>
    <dbReference type="NCBI Taxonomy" id="1432141"/>
    <lineage>
        <taxon>Eukaryota</taxon>
        <taxon>Fungi</taxon>
        <taxon>Fungi incertae sedis</taxon>
        <taxon>Mucoromycota</taxon>
        <taxon>Glomeromycotina</taxon>
        <taxon>Glomeromycetes</taxon>
        <taxon>Glomerales</taxon>
        <taxon>Glomeraceae</taxon>
        <taxon>Rhizophagus</taxon>
    </lineage>
</organism>
<dbReference type="PANTHER" id="PTHR46306">
    <property type="entry name" value="BTB/POZ DOMAIN-CONTAINING PROTEIN 9"/>
    <property type="match status" value="1"/>
</dbReference>
<dbReference type="InterPro" id="IPR052407">
    <property type="entry name" value="BTB_POZ_domain_cont_9"/>
</dbReference>
<name>A0A015N6R7_RHIIW</name>
<dbReference type="Pfam" id="PF00651">
    <property type="entry name" value="BTB"/>
    <property type="match status" value="1"/>
</dbReference>
<evidence type="ECO:0008006" key="5">
    <source>
        <dbReference type="Google" id="ProtNLM"/>
    </source>
</evidence>
<dbReference type="Gene3D" id="3.30.710.10">
    <property type="entry name" value="Potassium Channel Kv1.1, Chain A"/>
    <property type="match status" value="1"/>
</dbReference>
<dbReference type="PANTHER" id="PTHR46306:SF1">
    <property type="entry name" value="BTB_POZ DOMAIN-CONTAINING PROTEIN 9"/>
    <property type="match status" value="1"/>
</dbReference>
<dbReference type="CDD" id="cd18186">
    <property type="entry name" value="BTB_POZ_ZBTB_KLHL-like"/>
    <property type="match status" value="1"/>
</dbReference>
<dbReference type="GO" id="GO:0005737">
    <property type="term" value="C:cytoplasm"/>
    <property type="evidence" value="ECO:0007669"/>
    <property type="project" value="TreeGrafter"/>
</dbReference>
<feature type="domain" description="BTB" evidence="1">
    <location>
        <begin position="23"/>
        <end position="95"/>
    </location>
</feature>
<dbReference type="Pfam" id="PF07707">
    <property type="entry name" value="BACK"/>
    <property type="match status" value="1"/>
</dbReference>
<evidence type="ECO:0000259" key="2">
    <source>
        <dbReference type="PROSITE" id="PS51886"/>
    </source>
</evidence>
<dbReference type="InterPro" id="IPR011705">
    <property type="entry name" value="BACK"/>
</dbReference>
<accession>A0A015N6R7</accession>
<evidence type="ECO:0000259" key="1">
    <source>
        <dbReference type="PROSITE" id="PS50097"/>
    </source>
</evidence>
<gene>
    <name evidence="3" type="ORF">RirG_046880</name>
</gene>
<dbReference type="AlphaFoldDB" id="A0A015N6R7"/>